<keyword evidence="2" id="KW-1185">Reference proteome</keyword>
<dbReference type="HOGENOM" id="CLU_2574128_0_0_1"/>
<evidence type="ECO:0008006" key="3">
    <source>
        <dbReference type="Google" id="ProtNLM"/>
    </source>
</evidence>
<gene>
    <name evidence="1" type="ORF">GYMLUDRAFT_233460</name>
</gene>
<dbReference type="Proteomes" id="UP000053593">
    <property type="component" value="Unassembled WGS sequence"/>
</dbReference>
<name>A0A0D0AQ43_9AGAR</name>
<organism evidence="1 2">
    <name type="scientific">Collybiopsis luxurians FD-317 M1</name>
    <dbReference type="NCBI Taxonomy" id="944289"/>
    <lineage>
        <taxon>Eukaryota</taxon>
        <taxon>Fungi</taxon>
        <taxon>Dikarya</taxon>
        <taxon>Basidiomycota</taxon>
        <taxon>Agaricomycotina</taxon>
        <taxon>Agaricomycetes</taxon>
        <taxon>Agaricomycetidae</taxon>
        <taxon>Agaricales</taxon>
        <taxon>Marasmiineae</taxon>
        <taxon>Omphalotaceae</taxon>
        <taxon>Collybiopsis</taxon>
        <taxon>Collybiopsis luxurians</taxon>
    </lineage>
</organism>
<accession>A0A0D0AQ43</accession>
<protein>
    <recommendedName>
        <fullName evidence="3">DNA2/NAM7 helicase-like C-terminal domain-containing protein</fullName>
    </recommendedName>
</protein>
<reference evidence="1 2" key="1">
    <citation type="submission" date="2014-04" db="EMBL/GenBank/DDBJ databases">
        <title>Evolutionary Origins and Diversification of the Mycorrhizal Mutualists.</title>
        <authorList>
            <consortium name="DOE Joint Genome Institute"/>
            <consortium name="Mycorrhizal Genomics Consortium"/>
            <person name="Kohler A."/>
            <person name="Kuo A."/>
            <person name="Nagy L.G."/>
            <person name="Floudas D."/>
            <person name="Copeland A."/>
            <person name="Barry K.W."/>
            <person name="Cichocki N."/>
            <person name="Veneault-Fourrey C."/>
            <person name="LaButti K."/>
            <person name="Lindquist E.A."/>
            <person name="Lipzen A."/>
            <person name="Lundell T."/>
            <person name="Morin E."/>
            <person name="Murat C."/>
            <person name="Riley R."/>
            <person name="Ohm R."/>
            <person name="Sun H."/>
            <person name="Tunlid A."/>
            <person name="Henrissat B."/>
            <person name="Grigoriev I.V."/>
            <person name="Hibbett D.S."/>
            <person name="Martin F."/>
        </authorList>
    </citation>
    <scope>NUCLEOTIDE SEQUENCE [LARGE SCALE GENOMIC DNA]</scope>
    <source>
        <strain evidence="1 2">FD-317 M1</strain>
    </source>
</reference>
<proteinExistence type="predicted"/>
<sequence>MNVMLTRCRRGMVIVSGRSFLQGVASRTLLGKLCAYWTTQEGPKTWVDAGDVLNTRVDLPGAAGKSSNDVTRGMSKLNLAH</sequence>
<dbReference type="AlphaFoldDB" id="A0A0D0AQ43"/>
<dbReference type="EMBL" id="KN834843">
    <property type="protein sequence ID" value="KIK52415.1"/>
    <property type="molecule type" value="Genomic_DNA"/>
</dbReference>
<evidence type="ECO:0000313" key="2">
    <source>
        <dbReference type="Proteomes" id="UP000053593"/>
    </source>
</evidence>
<evidence type="ECO:0000313" key="1">
    <source>
        <dbReference type="EMBL" id="KIK52415.1"/>
    </source>
</evidence>
<dbReference type="OrthoDB" id="6513042at2759"/>